<accession>A0A4Z2F8F8</accession>
<comment type="caution">
    <text evidence="1">The sequence shown here is derived from an EMBL/GenBank/DDBJ whole genome shotgun (WGS) entry which is preliminary data.</text>
</comment>
<evidence type="ECO:0000313" key="1">
    <source>
        <dbReference type="EMBL" id="TNN37516.1"/>
    </source>
</evidence>
<reference evidence="1 2" key="1">
    <citation type="submission" date="2019-03" db="EMBL/GenBank/DDBJ databases">
        <title>First draft genome of Liparis tanakae, snailfish: a comprehensive survey of snailfish specific genes.</title>
        <authorList>
            <person name="Kim W."/>
            <person name="Song I."/>
            <person name="Jeong J.-H."/>
            <person name="Kim D."/>
            <person name="Kim S."/>
            <person name="Ryu S."/>
            <person name="Song J.Y."/>
            <person name="Lee S.K."/>
        </authorList>
    </citation>
    <scope>NUCLEOTIDE SEQUENCE [LARGE SCALE GENOMIC DNA]</scope>
    <source>
        <tissue evidence="1">Muscle</tissue>
    </source>
</reference>
<gene>
    <name evidence="1" type="ORF">EYF80_052324</name>
</gene>
<proteinExistence type="predicted"/>
<name>A0A4Z2F8F8_9TELE</name>
<organism evidence="1 2">
    <name type="scientific">Liparis tanakae</name>
    <name type="common">Tanaka's snailfish</name>
    <dbReference type="NCBI Taxonomy" id="230148"/>
    <lineage>
        <taxon>Eukaryota</taxon>
        <taxon>Metazoa</taxon>
        <taxon>Chordata</taxon>
        <taxon>Craniata</taxon>
        <taxon>Vertebrata</taxon>
        <taxon>Euteleostomi</taxon>
        <taxon>Actinopterygii</taxon>
        <taxon>Neopterygii</taxon>
        <taxon>Teleostei</taxon>
        <taxon>Neoteleostei</taxon>
        <taxon>Acanthomorphata</taxon>
        <taxon>Eupercaria</taxon>
        <taxon>Perciformes</taxon>
        <taxon>Cottioidei</taxon>
        <taxon>Cottales</taxon>
        <taxon>Liparidae</taxon>
        <taxon>Liparis</taxon>
    </lineage>
</organism>
<sequence length="63" mass="6860">MLMNNNKGRFTVVQLGSATAMWPVVVVGVFGEPRLDEAANRLDDHNLRAQPPLMGPKSLSAKL</sequence>
<dbReference type="Proteomes" id="UP000314294">
    <property type="component" value="Unassembled WGS sequence"/>
</dbReference>
<dbReference type="AlphaFoldDB" id="A0A4Z2F8F8"/>
<protein>
    <submittedName>
        <fullName evidence="1">Uncharacterized protein</fullName>
    </submittedName>
</protein>
<evidence type="ECO:0000313" key="2">
    <source>
        <dbReference type="Proteomes" id="UP000314294"/>
    </source>
</evidence>
<dbReference type="EMBL" id="SRLO01001477">
    <property type="protein sequence ID" value="TNN37516.1"/>
    <property type="molecule type" value="Genomic_DNA"/>
</dbReference>
<keyword evidence="2" id="KW-1185">Reference proteome</keyword>